<proteinExistence type="predicted"/>
<organism evidence="1">
    <name type="scientific">uncultured marine virus</name>
    <dbReference type="NCBI Taxonomy" id="186617"/>
    <lineage>
        <taxon>Viruses</taxon>
        <taxon>environmental samples</taxon>
    </lineage>
</organism>
<dbReference type="EMBL" id="KR029606">
    <property type="protein sequence ID" value="AKH48586.1"/>
    <property type="molecule type" value="Genomic_DNA"/>
</dbReference>
<accession>A0A0F7LBI8</accession>
<name>A0A0F7LBI8_9VIRU</name>
<protein>
    <submittedName>
        <fullName evidence="1">Uncharacterized protein</fullName>
    </submittedName>
</protein>
<reference evidence="1" key="2">
    <citation type="submission" date="2015-03" db="EMBL/GenBank/DDBJ databases">
        <authorList>
            <person name="Chow C.-E.T."/>
            <person name="Winget D.M."/>
            <person name="White R.A.III."/>
            <person name="Hallam S.J."/>
            <person name="Suttle C.A."/>
        </authorList>
    </citation>
    <scope>NUCLEOTIDE SEQUENCE</scope>
    <source>
        <strain evidence="1">Oxic1_11</strain>
    </source>
</reference>
<sequence length="51" mass="5799">MSLIVSVRLTIYLTPVNVPTNTDAITGTNIKFFLNSSAIFIHKNLQYVCYY</sequence>
<reference evidence="1" key="1">
    <citation type="journal article" date="2015" name="Front. Microbiol.">
        <title>Combining genomic sequencing methods to explore viral diversity and reveal potential virus-host interactions.</title>
        <authorList>
            <person name="Chow C.E."/>
            <person name="Winget D.M."/>
            <person name="White R.A.III."/>
            <person name="Hallam S.J."/>
            <person name="Suttle C.A."/>
        </authorList>
    </citation>
    <scope>NUCLEOTIDE SEQUENCE</scope>
    <source>
        <strain evidence="1">Oxic1_11</strain>
    </source>
</reference>
<evidence type="ECO:0000313" key="1">
    <source>
        <dbReference type="EMBL" id="AKH48586.1"/>
    </source>
</evidence>